<dbReference type="GO" id="GO:0006302">
    <property type="term" value="P:double-strand break repair"/>
    <property type="evidence" value="ECO:0007669"/>
    <property type="project" value="InterPro"/>
</dbReference>
<evidence type="ECO:0000256" key="9">
    <source>
        <dbReference type="PIRNR" id="PIRNR003128"/>
    </source>
</evidence>
<sequence length="555" mass="61735">MMITELTLENFALFRKARVQLGPGLNVLSGESGSGKSLALESIVALFGGRLSQERFGAWQDRVRLRAVLELDPADPLWQPLLGVGVEPDSVLIVERVTARDGHTIYRAQGQPVPTQVVRQFGEGVLQYVGQNQLLRTFSPAFIRDWFDHYGALSPLVEETRCAYRDFMEIHREAEQMQERAADLPYLEEKRALRDELKALKLSPGEDEALTAELTRLRAGRTLLETGQALYARLDGLGTGDGLLADVDAVLKLAEALARYDRSLEDSVEEIRIAAQSLGEVRREVSGWLDQLDLDPQTLERLEVRADQLSRVKRRFGPDLSDVLGFLEALERDIERLENWDWELRRLRHQEDAARERLQDCCDRLSQARQRLLAQAGEELTQRIREMEMPTGQITIERQEGPASEFGIDILDILFTSGAGQVPKPLSKVASGGELARVALALAVSGPTQANALYVFDEIDQGLGGASAGRVAELLQRLGQTHQVLVVSHQAVVAARAHHHFRVYKRTDQDRVMALVEPLAGETRSVEVARMLSGSQDAVAILHAEQLLAEGLTDD</sequence>
<reference evidence="13 14" key="1">
    <citation type="journal article" date="2014" name="BMC Genomics">
        <title>Comparison of environmental and isolate Sulfobacillus genomes reveals diverse carbon, sulfur, nitrogen, and hydrogen metabolisms.</title>
        <authorList>
            <person name="Justice N.B."/>
            <person name="Norman A."/>
            <person name="Brown C.T."/>
            <person name="Singh A."/>
            <person name="Thomas B.C."/>
            <person name="Banfield J.F."/>
        </authorList>
    </citation>
    <scope>NUCLEOTIDE SEQUENCE [LARGE SCALE GENOMIC DNA]</scope>
    <source>
        <strain evidence="13">AMDSBA3</strain>
    </source>
</reference>
<evidence type="ECO:0000256" key="7">
    <source>
        <dbReference type="ARBA" id="ARBA00023204"/>
    </source>
</evidence>
<feature type="coiled-coil region" evidence="10">
    <location>
        <begin position="337"/>
        <end position="375"/>
    </location>
</feature>
<dbReference type="GO" id="GO:0016887">
    <property type="term" value="F:ATP hydrolysis activity"/>
    <property type="evidence" value="ECO:0007669"/>
    <property type="project" value="InterPro"/>
</dbReference>
<protein>
    <recommendedName>
        <fullName evidence="3 9">DNA repair protein RecN</fullName>
    </recommendedName>
    <alternativeName>
        <fullName evidence="8 9">Recombination protein N</fullName>
    </alternativeName>
</protein>
<dbReference type="Proteomes" id="UP000241848">
    <property type="component" value="Unassembled WGS sequence"/>
</dbReference>
<keyword evidence="10" id="KW-0175">Coiled coil</keyword>
<dbReference type="CDD" id="cd03241">
    <property type="entry name" value="ABC_RecN"/>
    <property type="match status" value="1"/>
</dbReference>
<dbReference type="GO" id="GO:0009432">
    <property type="term" value="P:SOS response"/>
    <property type="evidence" value="ECO:0007669"/>
    <property type="project" value="TreeGrafter"/>
</dbReference>
<evidence type="ECO:0000313" key="14">
    <source>
        <dbReference type="Proteomes" id="UP000241848"/>
    </source>
</evidence>
<keyword evidence="7 9" id="KW-0234">DNA repair</keyword>
<dbReference type="InterPro" id="IPR003395">
    <property type="entry name" value="RecF/RecN/SMC_N"/>
</dbReference>
<dbReference type="PANTHER" id="PTHR11059">
    <property type="entry name" value="DNA REPAIR PROTEIN RECN"/>
    <property type="match status" value="1"/>
</dbReference>
<comment type="function">
    <text evidence="1 9">May be involved in recombinational repair of damaged DNA.</text>
</comment>
<dbReference type="Pfam" id="PF02463">
    <property type="entry name" value="SMC_N"/>
    <property type="match status" value="1"/>
</dbReference>
<evidence type="ECO:0000259" key="11">
    <source>
        <dbReference type="Pfam" id="PF02463"/>
    </source>
</evidence>
<dbReference type="GO" id="GO:0043590">
    <property type="term" value="C:bacterial nucleoid"/>
    <property type="evidence" value="ECO:0007669"/>
    <property type="project" value="TreeGrafter"/>
</dbReference>
<gene>
    <name evidence="13" type="ORF">C7B45_00700</name>
</gene>
<dbReference type="InterPro" id="IPR038729">
    <property type="entry name" value="Rad50/SbcC_AAA"/>
</dbReference>
<accession>A0A2T2WPK0</accession>
<evidence type="ECO:0000256" key="6">
    <source>
        <dbReference type="ARBA" id="ARBA00022840"/>
    </source>
</evidence>
<dbReference type="PIRSF" id="PIRSF003128">
    <property type="entry name" value="RecN"/>
    <property type="match status" value="1"/>
</dbReference>
<evidence type="ECO:0000313" key="13">
    <source>
        <dbReference type="EMBL" id="PSR24162.1"/>
    </source>
</evidence>
<evidence type="ECO:0000256" key="2">
    <source>
        <dbReference type="ARBA" id="ARBA00009441"/>
    </source>
</evidence>
<dbReference type="AlphaFoldDB" id="A0A2T2WPK0"/>
<dbReference type="GO" id="GO:0005524">
    <property type="term" value="F:ATP binding"/>
    <property type="evidence" value="ECO:0007669"/>
    <property type="project" value="UniProtKB-KW"/>
</dbReference>
<dbReference type="EMBL" id="PXYV01000001">
    <property type="protein sequence ID" value="PSR24162.1"/>
    <property type="molecule type" value="Genomic_DNA"/>
</dbReference>
<name>A0A2T2WPK0_9FIRM</name>
<evidence type="ECO:0000256" key="3">
    <source>
        <dbReference type="ARBA" id="ARBA00021315"/>
    </source>
</evidence>
<evidence type="ECO:0000256" key="5">
    <source>
        <dbReference type="ARBA" id="ARBA00022763"/>
    </source>
</evidence>
<comment type="similarity">
    <text evidence="2 9">Belongs to the RecN family.</text>
</comment>
<evidence type="ECO:0000259" key="12">
    <source>
        <dbReference type="Pfam" id="PF13476"/>
    </source>
</evidence>
<evidence type="ECO:0000256" key="1">
    <source>
        <dbReference type="ARBA" id="ARBA00003618"/>
    </source>
</evidence>
<dbReference type="Pfam" id="PF13476">
    <property type="entry name" value="AAA_23"/>
    <property type="match status" value="1"/>
</dbReference>
<evidence type="ECO:0000256" key="8">
    <source>
        <dbReference type="ARBA" id="ARBA00033408"/>
    </source>
</evidence>
<proteinExistence type="inferred from homology"/>
<organism evidence="13 14">
    <name type="scientific">Sulfobacillus acidophilus</name>
    <dbReference type="NCBI Taxonomy" id="53633"/>
    <lineage>
        <taxon>Bacteria</taxon>
        <taxon>Bacillati</taxon>
        <taxon>Bacillota</taxon>
        <taxon>Clostridia</taxon>
        <taxon>Eubacteriales</taxon>
        <taxon>Clostridiales Family XVII. Incertae Sedis</taxon>
        <taxon>Sulfobacillus</taxon>
    </lineage>
</organism>
<feature type="domain" description="RecF/RecN/SMC N-terminal" evidence="11">
    <location>
        <begin position="94"/>
        <end position="508"/>
    </location>
</feature>
<keyword evidence="5 9" id="KW-0227">DNA damage</keyword>
<dbReference type="PANTHER" id="PTHR11059:SF0">
    <property type="entry name" value="DNA REPAIR PROTEIN RECN"/>
    <property type="match status" value="1"/>
</dbReference>
<keyword evidence="4" id="KW-0547">Nucleotide-binding</keyword>
<feature type="domain" description="Rad50/SbcC-type AAA" evidence="12">
    <location>
        <begin position="5"/>
        <end position="54"/>
    </location>
</feature>
<comment type="caution">
    <text evidence="13">The sequence shown here is derived from an EMBL/GenBank/DDBJ whole genome shotgun (WGS) entry which is preliminary data.</text>
</comment>
<dbReference type="SUPFAM" id="SSF52540">
    <property type="entry name" value="P-loop containing nucleoside triphosphate hydrolases"/>
    <property type="match status" value="1"/>
</dbReference>
<dbReference type="InterPro" id="IPR027417">
    <property type="entry name" value="P-loop_NTPase"/>
</dbReference>
<dbReference type="InterPro" id="IPR004604">
    <property type="entry name" value="DNA_recomb/repair_RecN"/>
</dbReference>
<evidence type="ECO:0000256" key="10">
    <source>
        <dbReference type="SAM" id="Coils"/>
    </source>
</evidence>
<dbReference type="Gene3D" id="3.40.50.300">
    <property type="entry name" value="P-loop containing nucleotide triphosphate hydrolases"/>
    <property type="match status" value="2"/>
</dbReference>
<keyword evidence="6" id="KW-0067">ATP-binding</keyword>
<evidence type="ECO:0000256" key="4">
    <source>
        <dbReference type="ARBA" id="ARBA00022741"/>
    </source>
</evidence>
<dbReference type="GO" id="GO:0006310">
    <property type="term" value="P:DNA recombination"/>
    <property type="evidence" value="ECO:0007669"/>
    <property type="project" value="InterPro"/>
</dbReference>